<protein>
    <submittedName>
        <fullName evidence="2">Uncharacterized protein</fullName>
    </submittedName>
</protein>
<gene>
    <name evidence="2" type="ORF">PPROV_000593800</name>
</gene>
<sequence length="215" mass="23135">MGSAFSLTQCGACFVAPRQNDDDAGGTVEKNVRDEQHGEGQKKSDGSSSAIISKEEELFRHGHEVHVTAMAVTRRSIDDDRHVSFEVGVGGASDDEDATWECVATQTKASGGRSDSLERFTFWAAQPQEEPTNDDRPVPPQPPVADDRGSMHRIMYPGRRSSSCSSSSGGILLSNRSSSDRRGGCGGGMLSDRSDRIQSVLTTLAEDKSVHSFEV</sequence>
<evidence type="ECO:0000313" key="3">
    <source>
        <dbReference type="Proteomes" id="UP000660262"/>
    </source>
</evidence>
<reference evidence="2" key="1">
    <citation type="submission" date="2020-10" db="EMBL/GenBank/DDBJ databases">
        <title>Unveiling of a novel bifunctional photoreceptor, Dualchrome1, isolated from a cosmopolitan green alga.</title>
        <authorList>
            <person name="Suzuki S."/>
            <person name="Kawachi M."/>
        </authorList>
    </citation>
    <scope>NUCLEOTIDE SEQUENCE</scope>
    <source>
        <strain evidence="2">NIES 2893</strain>
    </source>
</reference>
<evidence type="ECO:0000313" key="2">
    <source>
        <dbReference type="EMBL" id="GHP07196.1"/>
    </source>
</evidence>
<feature type="region of interest" description="Disordered" evidence="1">
    <location>
        <begin position="127"/>
        <end position="195"/>
    </location>
</feature>
<dbReference type="AlphaFoldDB" id="A0A830HIL8"/>
<keyword evidence="3" id="KW-1185">Reference proteome</keyword>
<feature type="compositionally biased region" description="Low complexity" evidence="1">
    <location>
        <begin position="158"/>
        <end position="177"/>
    </location>
</feature>
<proteinExistence type="predicted"/>
<accession>A0A830HIL8</accession>
<dbReference type="EMBL" id="BNJQ01000015">
    <property type="protein sequence ID" value="GHP07196.1"/>
    <property type="molecule type" value="Genomic_DNA"/>
</dbReference>
<feature type="region of interest" description="Disordered" evidence="1">
    <location>
        <begin position="16"/>
        <end position="54"/>
    </location>
</feature>
<dbReference type="Proteomes" id="UP000660262">
    <property type="component" value="Unassembled WGS sequence"/>
</dbReference>
<name>A0A830HIL8_9CHLO</name>
<organism evidence="2 3">
    <name type="scientific">Pycnococcus provasolii</name>
    <dbReference type="NCBI Taxonomy" id="41880"/>
    <lineage>
        <taxon>Eukaryota</taxon>
        <taxon>Viridiplantae</taxon>
        <taxon>Chlorophyta</taxon>
        <taxon>Pseudoscourfieldiophyceae</taxon>
        <taxon>Pseudoscourfieldiales</taxon>
        <taxon>Pycnococcaceae</taxon>
        <taxon>Pycnococcus</taxon>
    </lineage>
</organism>
<feature type="compositionally biased region" description="Basic and acidic residues" evidence="1">
    <location>
        <begin position="30"/>
        <end position="45"/>
    </location>
</feature>
<comment type="caution">
    <text evidence="2">The sequence shown here is derived from an EMBL/GenBank/DDBJ whole genome shotgun (WGS) entry which is preliminary data.</text>
</comment>
<evidence type="ECO:0000256" key="1">
    <source>
        <dbReference type="SAM" id="MobiDB-lite"/>
    </source>
</evidence>